<dbReference type="HAMAP" id="MF_00097">
    <property type="entry name" value="TMP_synthase"/>
    <property type="match status" value="1"/>
</dbReference>
<keyword evidence="3 10" id="KW-0808">Transferase</keyword>
<feature type="binding site" evidence="10">
    <location>
        <begin position="189"/>
        <end position="190"/>
    </location>
    <ligand>
        <name>2-[(2R,5Z)-2-carboxy-4-methylthiazol-5(2H)-ylidene]ethyl phosphate</name>
        <dbReference type="ChEBI" id="CHEBI:62899"/>
    </ligand>
</feature>
<dbReference type="PANTHER" id="PTHR20857:SF23">
    <property type="entry name" value="THIAMINE BIOSYNTHETIC BIFUNCTIONAL ENZYME"/>
    <property type="match status" value="1"/>
</dbReference>
<proteinExistence type="inferred from homology"/>
<dbReference type="NCBIfam" id="TIGR00693">
    <property type="entry name" value="thiE"/>
    <property type="match status" value="1"/>
</dbReference>
<evidence type="ECO:0000256" key="3">
    <source>
        <dbReference type="ARBA" id="ARBA00022679"/>
    </source>
</evidence>
<feature type="binding site" evidence="10">
    <location>
        <begin position="138"/>
        <end position="140"/>
    </location>
    <ligand>
        <name>2-[(2R,5Z)-2-carboxy-4-methylthiazol-5(2H)-ylidene]ethyl phosphate</name>
        <dbReference type="ChEBI" id="CHEBI:62899"/>
    </ligand>
</feature>
<keyword evidence="5 10" id="KW-0460">Magnesium</keyword>
<comment type="cofactor">
    <cofactor evidence="10">
        <name>Mg(2+)</name>
        <dbReference type="ChEBI" id="CHEBI:18420"/>
    </cofactor>
    <text evidence="10">Binds 1 Mg(2+) ion per subunit.</text>
</comment>
<comment type="catalytic activity">
    <reaction evidence="8 10 11">
        <text>2-(2-carboxy-4-methylthiazol-5-yl)ethyl phosphate + 4-amino-2-methyl-5-(diphosphooxymethyl)pyrimidine + 2 H(+) = thiamine phosphate + CO2 + diphosphate</text>
        <dbReference type="Rhea" id="RHEA:47848"/>
        <dbReference type="ChEBI" id="CHEBI:15378"/>
        <dbReference type="ChEBI" id="CHEBI:16526"/>
        <dbReference type="ChEBI" id="CHEBI:33019"/>
        <dbReference type="ChEBI" id="CHEBI:37575"/>
        <dbReference type="ChEBI" id="CHEBI:57841"/>
        <dbReference type="ChEBI" id="CHEBI:62890"/>
        <dbReference type="EC" id="2.5.1.3"/>
    </reaction>
</comment>
<evidence type="ECO:0000256" key="2">
    <source>
        <dbReference type="ARBA" id="ARBA00005165"/>
    </source>
</evidence>
<evidence type="ECO:0000256" key="11">
    <source>
        <dbReference type="RuleBase" id="RU003826"/>
    </source>
</evidence>
<dbReference type="Proteomes" id="UP000030901">
    <property type="component" value="Chromosome"/>
</dbReference>
<dbReference type="InterPro" id="IPR022998">
    <property type="entry name" value="ThiamineP_synth_TenI"/>
</dbReference>
<dbReference type="KEGG" id="fpp:FPB0191_02029"/>
<feature type="binding site" evidence="10">
    <location>
        <position position="93"/>
    </location>
    <ligand>
        <name>Mg(2+)</name>
        <dbReference type="ChEBI" id="CHEBI:18420"/>
    </ligand>
</feature>
<comment type="catalytic activity">
    <reaction evidence="9 10 11">
        <text>2-[(2R,5Z)-2-carboxy-4-methylthiazol-5(2H)-ylidene]ethyl phosphate + 4-amino-2-methyl-5-(diphosphooxymethyl)pyrimidine + 2 H(+) = thiamine phosphate + CO2 + diphosphate</text>
        <dbReference type="Rhea" id="RHEA:47844"/>
        <dbReference type="ChEBI" id="CHEBI:15378"/>
        <dbReference type="ChEBI" id="CHEBI:16526"/>
        <dbReference type="ChEBI" id="CHEBI:33019"/>
        <dbReference type="ChEBI" id="CHEBI:37575"/>
        <dbReference type="ChEBI" id="CHEBI:57841"/>
        <dbReference type="ChEBI" id="CHEBI:62899"/>
        <dbReference type="EC" id="2.5.1.3"/>
    </reaction>
</comment>
<dbReference type="OrthoDB" id="9789949at2"/>
<feature type="binding site" evidence="10">
    <location>
        <position position="141"/>
    </location>
    <ligand>
        <name>4-amino-2-methyl-5-(diphosphooxymethyl)pyrimidine</name>
        <dbReference type="ChEBI" id="CHEBI:57841"/>
    </ligand>
</feature>
<keyword evidence="6 10" id="KW-0784">Thiamine biosynthesis</keyword>
<dbReference type="InterPro" id="IPR013785">
    <property type="entry name" value="Aldolase_TIM"/>
</dbReference>
<dbReference type="Pfam" id="PF02581">
    <property type="entry name" value="TMP-TENI"/>
    <property type="match status" value="1"/>
</dbReference>
<feature type="binding site" evidence="10">
    <location>
        <position position="73"/>
    </location>
    <ligand>
        <name>4-amino-2-methyl-5-(diphosphooxymethyl)pyrimidine</name>
        <dbReference type="ChEBI" id="CHEBI:57841"/>
    </ligand>
</feature>
<evidence type="ECO:0000313" key="14">
    <source>
        <dbReference type="EMBL" id="AJA45840.1"/>
    </source>
</evidence>
<feature type="binding site" evidence="10">
    <location>
        <position position="169"/>
    </location>
    <ligand>
        <name>2-[(2R,5Z)-2-carboxy-4-methylthiazol-5(2H)-ylidene]ethyl phosphate</name>
        <dbReference type="ChEBI" id="CHEBI:62899"/>
    </ligand>
</feature>
<protein>
    <recommendedName>
        <fullName evidence="10">Thiamine-phosphate synthase</fullName>
        <shortName evidence="10">TP synthase</shortName>
        <shortName evidence="10">TPS</shortName>
        <ecNumber evidence="10">2.5.1.3</ecNumber>
    </recommendedName>
    <alternativeName>
        <fullName evidence="10">Thiamine-phosphate pyrophosphorylase</fullName>
        <shortName evidence="10">TMP pyrophosphorylase</shortName>
        <shortName evidence="10">TMP-PPase</shortName>
    </alternativeName>
</protein>
<comment type="pathway">
    <text evidence="2 10 12">Cofactor biosynthesis; thiamine diphosphate biosynthesis; thiamine phosphate from 4-amino-2-methyl-5-diphosphomethylpyrimidine and 4-methyl-5-(2-phosphoethyl)-thiazole: step 1/1.</text>
</comment>
<gene>
    <name evidence="10" type="primary">thiE</name>
    <name evidence="14" type="ORF">FPB0191_02029</name>
</gene>
<dbReference type="GO" id="GO:0000287">
    <property type="term" value="F:magnesium ion binding"/>
    <property type="evidence" value="ECO:0007669"/>
    <property type="project" value="UniProtKB-UniRule"/>
</dbReference>
<evidence type="ECO:0000256" key="6">
    <source>
        <dbReference type="ARBA" id="ARBA00022977"/>
    </source>
</evidence>
<evidence type="ECO:0000256" key="1">
    <source>
        <dbReference type="ARBA" id="ARBA00003814"/>
    </source>
</evidence>
<dbReference type="FunFam" id="3.20.20.70:FF:000096">
    <property type="entry name" value="Thiamine-phosphate synthase"/>
    <property type="match status" value="1"/>
</dbReference>
<accession>A0A0A7S2U1</accession>
<evidence type="ECO:0000313" key="15">
    <source>
        <dbReference type="Proteomes" id="UP000030901"/>
    </source>
</evidence>
<reference evidence="14 15" key="1">
    <citation type="journal article" date="2014" name="Appl. Environ. Microbiol.">
        <title>Gut symbionts from distinct hosts exhibit genotoxic activity via divergent colibactin biosynthetic pathways.</title>
        <authorList>
            <person name="Engel P."/>
            <person name="Vizcaino M.I."/>
            <person name="Crawford J.M."/>
        </authorList>
    </citation>
    <scope>NUCLEOTIDE SEQUENCE [LARGE SCALE GENOMIC DNA]</scope>
    <source>
        <strain evidence="14 15">PEB0191</strain>
    </source>
</reference>
<evidence type="ECO:0000256" key="9">
    <source>
        <dbReference type="ARBA" id="ARBA00047883"/>
    </source>
</evidence>
<keyword evidence="15" id="KW-1185">Reference proteome</keyword>
<evidence type="ECO:0000256" key="7">
    <source>
        <dbReference type="ARBA" id="ARBA00047334"/>
    </source>
</evidence>
<evidence type="ECO:0000256" key="8">
    <source>
        <dbReference type="ARBA" id="ARBA00047851"/>
    </source>
</evidence>
<dbReference type="EC" id="2.5.1.3" evidence="10"/>
<comment type="similarity">
    <text evidence="10 11">Belongs to the thiamine-phosphate synthase family.</text>
</comment>
<organism evidence="14 15">
    <name type="scientific">Frischella perrara</name>
    <dbReference type="NCBI Taxonomy" id="1267021"/>
    <lineage>
        <taxon>Bacteria</taxon>
        <taxon>Pseudomonadati</taxon>
        <taxon>Pseudomonadota</taxon>
        <taxon>Gammaproteobacteria</taxon>
        <taxon>Orbales</taxon>
        <taxon>Orbaceae</taxon>
        <taxon>Frischella</taxon>
    </lineage>
</organism>
<dbReference type="InterPro" id="IPR034291">
    <property type="entry name" value="TMP_synthase"/>
</dbReference>
<dbReference type="GO" id="GO:0005737">
    <property type="term" value="C:cytoplasm"/>
    <property type="evidence" value="ECO:0007669"/>
    <property type="project" value="TreeGrafter"/>
</dbReference>
<evidence type="ECO:0000256" key="4">
    <source>
        <dbReference type="ARBA" id="ARBA00022723"/>
    </source>
</evidence>
<dbReference type="AlphaFoldDB" id="A0A0A7S2U1"/>
<dbReference type="HOGENOM" id="CLU_018272_3_2_6"/>
<dbReference type="Gene3D" id="3.20.20.70">
    <property type="entry name" value="Aldolase class I"/>
    <property type="match status" value="1"/>
</dbReference>
<dbReference type="EMBL" id="CP009056">
    <property type="protein sequence ID" value="AJA45840.1"/>
    <property type="molecule type" value="Genomic_DNA"/>
</dbReference>
<dbReference type="STRING" id="1267021.FPB0191_02029"/>
<dbReference type="GO" id="GO:0004789">
    <property type="term" value="F:thiamine-phosphate diphosphorylase activity"/>
    <property type="evidence" value="ECO:0007669"/>
    <property type="project" value="UniProtKB-UniRule"/>
</dbReference>
<dbReference type="GO" id="GO:0009228">
    <property type="term" value="P:thiamine biosynthetic process"/>
    <property type="evidence" value="ECO:0007669"/>
    <property type="project" value="UniProtKB-KW"/>
</dbReference>
<evidence type="ECO:0000256" key="10">
    <source>
        <dbReference type="HAMAP-Rule" id="MF_00097"/>
    </source>
</evidence>
<sequence length="218" mass="23767">MQKKLDLSLYLVLDPDLCGGIDGMVNTVKIAVDNGVTVVQLRSEHEFDRLDWYRAALALKTVLQDTPVPLIINDHVDIALAVDADGVHVGQRDLPVDVARKLIGVDKFLGLSISNQQQLERVNWQYVDYLGIGPVFPTTTKQDAAPAIELAELAKLNHLKRCPAVAIGGINLQNLTPILEMGIEGVAVVSAICGQPDIARSTKQLAHKINQIQQGINR</sequence>
<dbReference type="PANTHER" id="PTHR20857">
    <property type="entry name" value="THIAMINE-PHOSPHATE PYROPHOSPHORYLASE"/>
    <property type="match status" value="1"/>
</dbReference>
<name>A0A0A7S2U1_FRIPE</name>
<feature type="binding site" evidence="10">
    <location>
        <position position="74"/>
    </location>
    <ligand>
        <name>Mg(2+)</name>
        <dbReference type="ChEBI" id="CHEBI:18420"/>
    </ligand>
</feature>
<dbReference type="InterPro" id="IPR036206">
    <property type="entry name" value="ThiamineP_synth_sf"/>
</dbReference>
<dbReference type="GO" id="GO:0009229">
    <property type="term" value="P:thiamine diphosphate biosynthetic process"/>
    <property type="evidence" value="ECO:0007669"/>
    <property type="project" value="UniProtKB-UniRule"/>
</dbReference>
<feature type="binding site" evidence="10">
    <location>
        <position position="112"/>
    </location>
    <ligand>
        <name>4-amino-2-methyl-5-(diphosphooxymethyl)pyrimidine</name>
        <dbReference type="ChEBI" id="CHEBI:57841"/>
    </ligand>
</feature>
<evidence type="ECO:0000259" key="13">
    <source>
        <dbReference type="Pfam" id="PF02581"/>
    </source>
</evidence>
<evidence type="ECO:0000256" key="12">
    <source>
        <dbReference type="RuleBase" id="RU004253"/>
    </source>
</evidence>
<comment type="catalytic activity">
    <reaction evidence="7 10 11">
        <text>4-methyl-5-(2-phosphooxyethyl)-thiazole + 4-amino-2-methyl-5-(diphosphooxymethyl)pyrimidine + H(+) = thiamine phosphate + diphosphate</text>
        <dbReference type="Rhea" id="RHEA:22328"/>
        <dbReference type="ChEBI" id="CHEBI:15378"/>
        <dbReference type="ChEBI" id="CHEBI:33019"/>
        <dbReference type="ChEBI" id="CHEBI:37575"/>
        <dbReference type="ChEBI" id="CHEBI:57841"/>
        <dbReference type="ChEBI" id="CHEBI:58296"/>
        <dbReference type="EC" id="2.5.1.3"/>
    </reaction>
</comment>
<feature type="domain" description="Thiamine phosphate synthase/TenI" evidence="13">
    <location>
        <begin position="9"/>
        <end position="192"/>
    </location>
</feature>
<feature type="binding site" evidence="10">
    <location>
        <begin position="40"/>
        <end position="44"/>
    </location>
    <ligand>
        <name>4-amino-2-methyl-5-(diphosphooxymethyl)pyrimidine</name>
        <dbReference type="ChEBI" id="CHEBI:57841"/>
    </ligand>
</feature>
<evidence type="ECO:0000256" key="5">
    <source>
        <dbReference type="ARBA" id="ARBA00022842"/>
    </source>
</evidence>
<comment type="function">
    <text evidence="1 10">Condenses 4-methyl-5-(beta-hydroxyethyl)thiazole monophosphate (THZ-P) and 2-methyl-4-amino-5-hydroxymethyl pyrimidine pyrophosphate (HMP-PP) to form thiamine monophosphate (TMP).</text>
</comment>
<dbReference type="SUPFAM" id="SSF51391">
    <property type="entry name" value="Thiamin phosphate synthase"/>
    <property type="match status" value="1"/>
</dbReference>
<keyword evidence="4 10" id="KW-0479">Metal-binding</keyword>
<dbReference type="CDD" id="cd00564">
    <property type="entry name" value="TMP_TenI"/>
    <property type="match status" value="1"/>
</dbReference>
<dbReference type="UniPathway" id="UPA00060">
    <property type="reaction ID" value="UER00141"/>
</dbReference>
<dbReference type="RefSeq" id="WP_039105800.1">
    <property type="nucleotide sequence ID" value="NZ_CP009056.1"/>
</dbReference>